<proteinExistence type="predicted"/>
<feature type="transmembrane region" description="Helical" evidence="1">
    <location>
        <begin position="16"/>
        <end position="34"/>
    </location>
</feature>
<evidence type="ECO:0000313" key="2">
    <source>
        <dbReference type="EMBL" id="CAI0457627.1"/>
    </source>
</evidence>
<gene>
    <name evidence="2" type="ORF">LITE_LOCUS33198</name>
</gene>
<keyword evidence="1" id="KW-0472">Membrane</keyword>
<evidence type="ECO:0000256" key="1">
    <source>
        <dbReference type="SAM" id="Phobius"/>
    </source>
</evidence>
<keyword evidence="3" id="KW-1185">Reference proteome</keyword>
<comment type="caution">
    <text evidence="2">The sequence shown here is derived from an EMBL/GenBank/DDBJ whole genome shotgun (WGS) entry which is preliminary data.</text>
</comment>
<accession>A0AAV0NG74</accession>
<dbReference type="Proteomes" id="UP001154282">
    <property type="component" value="Unassembled WGS sequence"/>
</dbReference>
<protein>
    <submittedName>
        <fullName evidence="2">Uncharacterized protein</fullName>
    </submittedName>
</protein>
<dbReference type="EMBL" id="CAMGYJ010000008">
    <property type="protein sequence ID" value="CAI0457627.1"/>
    <property type="molecule type" value="Genomic_DNA"/>
</dbReference>
<dbReference type="AlphaFoldDB" id="A0AAV0NG74"/>
<name>A0AAV0NG74_9ROSI</name>
<sequence>MDSTSMPKPFVGTHQWYLATLFSVPSTAGLVYSYSHVIDELRLMAPLELSSVQSCPVFDWPVPQLHRYPGVVCTENNFKGVMVVLNPSMAWE</sequence>
<keyword evidence="1" id="KW-0812">Transmembrane</keyword>
<evidence type="ECO:0000313" key="3">
    <source>
        <dbReference type="Proteomes" id="UP001154282"/>
    </source>
</evidence>
<reference evidence="2" key="1">
    <citation type="submission" date="2022-08" db="EMBL/GenBank/DDBJ databases">
        <authorList>
            <person name="Gutierrez-Valencia J."/>
        </authorList>
    </citation>
    <scope>NUCLEOTIDE SEQUENCE</scope>
</reference>
<keyword evidence="1" id="KW-1133">Transmembrane helix</keyword>
<organism evidence="2 3">
    <name type="scientific">Linum tenue</name>
    <dbReference type="NCBI Taxonomy" id="586396"/>
    <lineage>
        <taxon>Eukaryota</taxon>
        <taxon>Viridiplantae</taxon>
        <taxon>Streptophyta</taxon>
        <taxon>Embryophyta</taxon>
        <taxon>Tracheophyta</taxon>
        <taxon>Spermatophyta</taxon>
        <taxon>Magnoliopsida</taxon>
        <taxon>eudicotyledons</taxon>
        <taxon>Gunneridae</taxon>
        <taxon>Pentapetalae</taxon>
        <taxon>rosids</taxon>
        <taxon>fabids</taxon>
        <taxon>Malpighiales</taxon>
        <taxon>Linaceae</taxon>
        <taxon>Linum</taxon>
    </lineage>
</organism>